<name>A0AA88HWN5_ARTSF</name>
<accession>A0AA88HWN5</accession>
<dbReference type="Proteomes" id="UP001187531">
    <property type="component" value="Unassembled WGS sequence"/>
</dbReference>
<sequence length="215" mass="24637">MQYLFMPYATSSDRCRTADANLAEIAKLTFDNLALWDVLRIIRYRVEKIIEKGIRARYISNQKYEIIGEITKVEKEAIGQLKINPDEKKSKEETKQEFYNAEIVLNKVGIEEEFRVDTTGTLETMIAEEISSAEAETPKKVIAEESSSAEVQQILKIPTIEALIHMWKNTLKRLAKQDVSQIKKNENIKAITKVEKEAIGKVKTNPDEEQSNEET</sequence>
<dbReference type="EMBL" id="JAVRJZ010000010">
    <property type="protein sequence ID" value="KAK2717664.1"/>
    <property type="molecule type" value="Genomic_DNA"/>
</dbReference>
<protein>
    <submittedName>
        <fullName evidence="2">Uncharacterized protein</fullName>
    </submittedName>
</protein>
<feature type="compositionally biased region" description="Basic and acidic residues" evidence="1">
    <location>
        <begin position="196"/>
        <end position="206"/>
    </location>
</feature>
<organism evidence="2 3">
    <name type="scientific">Artemia franciscana</name>
    <name type="common">Brine shrimp</name>
    <name type="synonym">Artemia sanfranciscana</name>
    <dbReference type="NCBI Taxonomy" id="6661"/>
    <lineage>
        <taxon>Eukaryota</taxon>
        <taxon>Metazoa</taxon>
        <taxon>Ecdysozoa</taxon>
        <taxon>Arthropoda</taxon>
        <taxon>Crustacea</taxon>
        <taxon>Branchiopoda</taxon>
        <taxon>Anostraca</taxon>
        <taxon>Artemiidae</taxon>
        <taxon>Artemia</taxon>
    </lineage>
</organism>
<dbReference type="AlphaFoldDB" id="A0AA88HWN5"/>
<evidence type="ECO:0000256" key="1">
    <source>
        <dbReference type="SAM" id="MobiDB-lite"/>
    </source>
</evidence>
<proteinExistence type="predicted"/>
<comment type="caution">
    <text evidence="2">The sequence shown here is derived from an EMBL/GenBank/DDBJ whole genome shotgun (WGS) entry which is preliminary data.</text>
</comment>
<gene>
    <name evidence="2" type="ORF">QYM36_006441</name>
</gene>
<feature type="region of interest" description="Disordered" evidence="1">
    <location>
        <begin position="196"/>
        <end position="215"/>
    </location>
</feature>
<evidence type="ECO:0000313" key="3">
    <source>
        <dbReference type="Proteomes" id="UP001187531"/>
    </source>
</evidence>
<keyword evidence="3" id="KW-1185">Reference proteome</keyword>
<reference evidence="2" key="1">
    <citation type="submission" date="2023-07" db="EMBL/GenBank/DDBJ databases">
        <title>Chromosome-level genome assembly of Artemia franciscana.</title>
        <authorList>
            <person name="Jo E."/>
        </authorList>
    </citation>
    <scope>NUCLEOTIDE SEQUENCE</scope>
    <source>
        <tissue evidence="2">Whole body</tissue>
    </source>
</reference>
<evidence type="ECO:0000313" key="2">
    <source>
        <dbReference type="EMBL" id="KAK2717664.1"/>
    </source>
</evidence>